<dbReference type="EMBL" id="JABSTV010001140">
    <property type="protein sequence ID" value="KAH7984978.1"/>
    <property type="molecule type" value="Genomic_DNA"/>
</dbReference>
<reference evidence="2" key="1">
    <citation type="journal article" date="2020" name="Cell">
        <title>Large-Scale Comparative Analyses of Tick Genomes Elucidate Their Genetic Diversity and Vector Capacities.</title>
        <authorList>
            <consortium name="Tick Genome and Microbiome Consortium (TIGMIC)"/>
            <person name="Jia N."/>
            <person name="Wang J."/>
            <person name="Shi W."/>
            <person name="Du L."/>
            <person name="Sun Y."/>
            <person name="Zhan W."/>
            <person name="Jiang J.F."/>
            <person name="Wang Q."/>
            <person name="Zhang B."/>
            <person name="Ji P."/>
            <person name="Bell-Sakyi L."/>
            <person name="Cui X.M."/>
            <person name="Yuan T.T."/>
            <person name="Jiang B.G."/>
            <person name="Yang W.F."/>
            <person name="Lam T.T."/>
            <person name="Chang Q.C."/>
            <person name="Ding S.J."/>
            <person name="Wang X.J."/>
            <person name="Zhu J.G."/>
            <person name="Ruan X.D."/>
            <person name="Zhao L."/>
            <person name="Wei J.T."/>
            <person name="Ye R.Z."/>
            <person name="Que T.C."/>
            <person name="Du C.H."/>
            <person name="Zhou Y.H."/>
            <person name="Cheng J.X."/>
            <person name="Dai P.F."/>
            <person name="Guo W.B."/>
            <person name="Han X.H."/>
            <person name="Huang E.J."/>
            <person name="Li L.F."/>
            <person name="Wei W."/>
            <person name="Gao Y.C."/>
            <person name="Liu J.Z."/>
            <person name="Shao H.Z."/>
            <person name="Wang X."/>
            <person name="Wang C.C."/>
            <person name="Yang T.C."/>
            <person name="Huo Q.B."/>
            <person name="Li W."/>
            <person name="Chen H.Y."/>
            <person name="Chen S.E."/>
            <person name="Zhou L.G."/>
            <person name="Ni X.B."/>
            <person name="Tian J.H."/>
            <person name="Sheng Y."/>
            <person name="Liu T."/>
            <person name="Pan Y.S."/>
            <person name="Xia L.Y."/>
            <person name="Li J."/>
            <person name="Zhao F."/>
            <person name="Cao W.C."/>
        </authorList>
    </citation>
    <scope>NUCLEOTIDE SEQUENCE</scope>
    <source>
        <strain evidence="2">Rsan-2018</strain>
    </source>
</reference>
<dbReference type="VEuPathDB" id="VectorBase:RSAN_039411"/>
<reference evidence="2" key="2">
    <citation type="submission" date="2021-09" db="EMBL/GenBank/DDBJ databases">
        <authorList>
            <person name="Jia N."/>
            <person name="Wang J."/>
            <person name="Shi W."/>
            <person name="Du L."/>
            <person name="Sun Y."/>
            <person name="Zhan W."/>
            <person name="Jiang J."/>
            <person name="Wang Q."/>
            <person name="Zhang B."/>
            <person name="Ji P."/>
            <person name="Sakyi L.B."/>
            <person name="Cui X."/>
            <person name="Yuan T."/>
            <person name="Jiang B."/>
            <person name="Yang W."/>
            <person name="Lam T.T.-Y."/>
            <person name="Chang Q."/>
            <person name="Ding S."/>
            <person name="Wang X."/>
            <person name="Zhu J."/>
            <person name="Ruan X."/>
            <person name="Zhao L."/>
            <person name="Wei J."/>
            <person name="Que T."/>
            <person name="Du C."/>
            <person name="Cheng J."/>
            <person name="Dai P."/>
            <person name="Han X."/>
            <person name="Huang E."/>
            <person name="Gao Y."/>
            <person name="Liu J."/>
            <person name="Shao H."/>
            <person name="Ye R."/>
            <person name="Li L."/>
            <person name="Wei W."/>
            <person name="Wang X."/>
            <person name="Wang C."/>
            <person name="Huo Q."/>
            <person name="Li W."/>
            <person name="Guo W."/>
            <person name="Chen H."/>
            <person name="Chen S."/>
            <person name="Zhou L."/>
            <person name="Zhou L."/>
            <person name="Ni X."/>
            <person name="Tian J."/>
            <person name="Zhou Y."/>
            <person name="Sheng Y."/>
            <person name="Liu T."/>
            <person name="Pan Y."/>
            <person name="Xia L."/>
            <person name="Li J."/>
            <person name="Zhao F."/>
            <person name="Cao W."/>
        </authorList>
    </citation>
    <scope>NUCLEOTIDE SEQUENCE</scope>
    <source>
        <strain evidence="2">Rsan-2018</strain>
        <tissue evidence="2">Larvae</tissue>
    </source>
</reference>
<organism evidence="2 3">
    <name type="scientific">Rhipicephalus sanguineus</name>
    <name type="common">Brown dog tick</name>
    <name type="synonym">Ixodes sanguineus</name>
    <dbReference type="NCBI Taxonomy" id="34632"/>
    <lineage>
        <taxon>Eukaryota</taxon>
        <taxon>Metazoa</taxon>
        <taxon>Ecdysozoa</taxon>
        <taxon>Arthropoda</taxon>
        <taxon>Chelicerata</taxon>
        <taxon>Arachnida</taxon>
        <taxon>Acari</taxon>
        <taxon>Parasitiformes</taxon>
        <taxon>Ixodida</taxon>
        <taxon>Ixodoidea</taxon>
        <taxon>Ixodidae</taxon>
        <taxon>Rhipicephalinae</taxon>
        <taxon>Rhipicephalus</taxon>
        <taxon>Rhipicephalus</taxon>
    </lineage>
</organism>
<accession>A0A9D4YR97</accession>
<comment type="caution">
    <text evidence="2">The sequence shown here is derived from an EMBL/GenBank/DDBJ whole genome shotgun (WGS) entry which is preliminary data.</text>
</comment>
<dbReference type="AlphaFoldDB" id="A0A9D4YR97"/>
<feature type="compositionally biased region" description="Polar residues" evidence="1">
    <location>
        <begin position="27"/>
        <end position="36"/>
    </location>
</feature>
<proteinExistence type="predicted"/>
<keyword evidence="3" id="KW-1185">Reference proteome</keyword>
<evidence type="ECO:0000256" key="1">
    <source>
        <dbReference type="SAM" id="MobiDB-lite"/>
    </source>
</evidence>
<dbReference type="Proteomes" id="UP000821837">
    <property type="component" value="Unassembled WGS sequence"/>
</dbReference>
<feature type="region of interest" description="Disordered" evidence="1">
    <location>
        <begin position="27"/>
        <end position="58"/>
    </location>
</feature>
<protein>
    <submittedName>
        <fullName evidence="2">Uncharacterized protein</fullName>
    </submittedName>
</protein>
<evidence type="ECO:0000313" key="3">
    <source>
        <dbReference type="Proteomes" id="UP000821837"/>
    </source>
</evidence>
<name>A0A9D4YR97_RHISA</name>
<evidence type="ECO:0000313" key="2">
    <source>
        <dbReference type="EMBL" id="KAH7984978.1"/>
    </source>
</evidence>
<gene>
    <name evidence="2" type="ORF">HPB52_024401</name>
</gene>
<sequence>MSLAPSGAPLIHPARLQVDAGPATIATSHTENSKASQCKKRRTEEGEEVDNDDATSTYSLNDMTQMDTEAPKEDEGAYTVVTHHKNRATGIPVVFRPIAAEDSFWKLRAENAQLQASFKSSTTCLRRVLPRNTLDDFDLRPVEDARSLQRHIASNTAAAAKVADQLGRMEKELQGCCNKIRICASSIFKVEDLERDLQLKQELITKHKSYWAEQTADTRKNVMIWTRSMQYLQGKL</sequence>